<comment type="similarity">
    <text evidence="2 8">Belongs to the ABC-2 integral membrane protein family.</text>
</comment>
<reference evidence="10 11" key="1">
    <citation type="submission" date="2016-01" db="EMBL/GenBank/DDBJ databases">
        <title>Complete Genome Sequence of Paenibacillus yonginensis DCY84, a novel Plant Growth-Promoting Bacteria with Elicitation of Induced Systemic Resistance.</title>
        <authorList>
            <person name="Kim Y.J."/>
            <person name="Yang D.C."/>
            <person name="Sukweenadhi J."/>
        </authorList>
    </citation>
    <scope>NUCLEOTIDE SEQUENCE [LARGE SCALE GENOMIC DNA]</scope>
    <source>
        <strain evidence="10 11">DCY84</strain>
    </source>
</reference>
<evidence type="ECO:0000256" key="6">
    <source>
        <dbReference type="ARBA" id="ARBA00022989"/>
    </source>
</evidence>
<evidence type="ECO:0000259" key="9">
    <source>
        <dbReference type="PROSITE" id="PS51012"/>
    </source>
</evidence>
<feature type="transmembrane region" description="Helical" evidence="8">
    <location>
        <begin position="229"/>
        <end position="255"/>
    </location>
</feature>
<organism evidence="10 11">
    <name type="scientific">Paenibacillus yonginensis</name>
    <dbReference type="NCBI Taxonomy" id="1462996"/>
    <lineage>
        <taxon>Bacteria</taxon>
        <taxon>Bacillati</taxon>
        <taxon>Bacillota</taxon>
        <taxon>Bacilli</taxon>
        <taxon>Bacillales</taxon>
        <taxon>Paenibacillaceae</taxon>
        <taxon>Paenibacillus</taxon>
    </lineage>
</organism>
<dbReference type="KEGG" id="pyg:AWM70_09250"/>
<evidence type="ECO:0000256" key="2">
    <source>
        <dbReference type="ARBA" id="ARBA00007783"/>
    </source>
</evidence>
<dbReference type="InterPro" id="IPR047817">
    <property type="entry name" value="ABC2_TM_bact-type"/>
</dbReference>
<dbReference type="EMBL" id="CP014167">
    <property type="protein sequence ID" value="ANS74757.1"/>
    <property type="molecule type" value="Genomic_DNA"/>
</dbReference>
<keyword evidence="5 8" id="KW-0812">Transmembrane</keyword>
<dbReference type="InterPro" id="IPR000412">
    <property type="entry name" value="ABC_2_transport"/>
</dbReference>
<feature type="transmembrane region" description="Helical" evidence="8">
    <location>
        <begin position="300"/>
        <end position="316"/>
    </location>
</feature>
<gene>
    <name evidence="10" type="ORF">AWM70_09250</name>
</gene>
<dbReference type="PRINTS" id="PR00164">
    <property type="entry name" value="ABC2TRNSPORT"/>
</dbReference>
<feature type="transmembrane region" description="Helical" evidence="8">
    <location>
        <begin position="267"/>
        <end position="288"/>
    </location>
</feature>
<feature type="transmembrane region" description="Helical" evidence="8">
    <location>
        <begin position="351"/>
        <end position="371"/>
    </location>
</feature>
<dbReference type="PANTHER" id="PTHR30294:SF45">
    <property type="entry name" value="LINEARMYCIN RESISTANCE PERMEASE PROTEIN LNRN"/>
    <property type="match status" value="1"/>
</dbReference>
<name>A0A1B1N005_9BACL</name>
<accession>A0A1B1N005</accession>
<keyword evidence="7 8" id="KW-0472">Membrane</keyword>
<feature type="transmembrane region" description="Helical" evidence="8">
    <location>
        <begin position="21"/>
        <end position="40"/>
    </location>
</feature>
<dbReference type="RefSeq" id="WP_068695726.1">
    <property type="nucleotide sequence ID" value="NZ_CP014167.1"/>
</dbReference>
<keyword evidence="6 8" id="KW-1133">Transmembrane helix</keyword>
<evidence type="ECO:0000256" key="5">
    <source>
        <dbReference type="ARBA" id="ARBA00022692"/>
    </source>
</evidence>
<evidence type="ECO:0000256" key="3">
    <source>
        <dbReference type="ARBA" id="ARBA00022448"/>
    </source>
</evidence>
<keyword evidence="11" id="KW-1185">Reference proteome</keyword>
<protein>
    <recommendedName>
        <fullName evidence="8">Transport permease protein</fullName>
    </recommendedName>
</protein>
<dbReference type="OrthoDB" id="266913at2"/>
<proteinExistence type="inferred from homology"/>
<evidence type="ECO:0000313" key="11">
    <source>
        <dbReference type="Proteomes" id="UP000092573"/>
    </source>
</evidence>
<dbReference type="PANTHER" id="PTHR30294">
    <property type="entry name" value="MEMBRANE COMPONENT OF ABC TRANSPORTER YHHJ-RELATED"/>
    <property type="match status" value="1"/>
</dbReference>
<evidence type="ECO:0000313" key="10">
    <source>
        <dbReference type="EMBL" id="ANS74757.1"/>
    </source>
</evidence>
<evidence type="ECO:0000256" key="1">
    <source>
        <dbReference type="ARBA" id="ARBA00004651"/>
    </source>
</evidence>
<dbReference type="STRING" id="1462996.AWM70_09250"/>
<dbReference type="InterPro" id="IPR013525">
    <property type="entry name" value="ABC2_TM"/>
</dbReference>
<feature type="domain" description="ABC transmembrane type-2" evidence="9">
    <location>
        <begin position="144"/>
        <end position="376"/>
    </location>
</feature>
<dbReference type="InterPro" id="IPR051449">
    <property type="entry name" value="ABC-2_transporter_component"/>
</dbReference>
<sequence length="383" mass="41938">MKDLWWLSRRTLSAALRKKSGWIMLFILPVAGVLISMLIYGGGTSSVLRVGLVNQDGDNPITQNTMAFILNMNQAQVTIATDEESLKKRIASGSLDTGIVLESGFAEHVRSGQPEGLTLLSVKGAQVTAYLKALLHNYIANIASIGAAAEQNPALFDQIYKEYNESHFKLDASLVQDTSKAKNMTYQSMGFLIAFMMFSACNLTHLILKEKENRTYLRLLTSPISAKTYVLSNVLVNIVLLMVQMALTLVVLKAVLGIDSGVPTIELVVALFLYGLAAIGLSLVIVAFAKNSSMSGAMQNLIITPSCLLAGCYFPMDIMPDSIRKIATFLPQHWLLETVNDLQKGTPFGHLYLNLLILVAFAAAFGLIAVYRFSRNNDTRTFV</sequence>
<dbReference type="Gene3D" id="3.40.1710.10">
    <property type="entry name" value="abc type-2 transporter like domain"/>
    <property type="match status" value="1"/>
</dbReference>
<keyword evidence="3 8" id="KW-0813">Transport</keyword>
<dbReference type="Pfam" id="PF12698">
    <property type="entry name" value="ABC2_membrane_3"/>
    <property type="match status" value="1"/>
</dbReference>
<evidence type="ECO:0000256" key="7">
    <source>
        <dbReference type="ARBA" id="ARBA00023136"/>
    </source>
</evidence>
<dbReference type="GO" id="GO:0140359">
    <property type="term" value="F:ABC-type transporter activity"/>
    <property type="evidence" value="ECO:0007669"/>
    <property type="project" value="InterPro"/>
</dbReference>
<keyword evidence="4 8" id="KW-1003">Cell membrane</keyword>
<dbReference type="Proteomes" id="UP000092573">
    <property type="component" value="Chromosome"/>
</dbReference>
<dbReference type="AlphaFoldDB" id="A0A1B1N005"/>
<evidence type="ECO:0000256" key="8">
    <source>
        <dbReference type="RuleBase" id="RU361157"/>
    </source>
</evidence>
<feature type="transmembrane region" description="Helical" evidence="8">
    <location>
        <begin position="189"/>
        <end position="208"/>
    </location>
</feature>
<evidence type="ECO:0000256" key="4">
    <source>
        <dbReference type="ARBA" id="ARBA00022475"/>
    </source>
</evidence>
<dbReference type="GO" id="GO:0043190">
    <property type="term" value="C:ATP-binding cassette (ABC) transporter complex"/>
    <property type="evidence" value="ECO:0007669"/>
    <property type="project" value="InterPro"/>
</dbReference>
<dbReference type="PROSITE" id="PS51012">
    <property type="entry name" value="ABC_TM2"/>
    <property type="match status" value="1"/>
</dbReference>
<comment type="subcellular location">
    <subcellularLocation>
        <location evidence="1 8">Cell membrane</location>
        <topology evidence="1 8">Multi-pass membrane protein</topology>
    </subcellularLocation>
</comment>